<dbReference type="PANTHER" id="PTHR48111:SF40">
    <property type="entry name" value="PHOSPHATE REGULON TRANSCRIPTIONAL REGULATORY PROTEIN PHOB"/>
    <property type="match status" value="1"/>
</dbReference>
<dbReference type="GO" id="GO:0005829">
    <property type="term" value="C:cytosol"/>
    <property type="evidence" value="ECO:0007669"/>
    <property type="project" value="TreeGrafter"/>
</dbReference>
<dbReference type="InterPro" id="IPR011006">
    <property type="entry name" value="CheY-like_superfamily"/>
</dbReference>
<dbReference type="SUPFAM" id="SSF46894">
    <property type="entry name" value="C-terminal effector domain of the bipartite response regulators"/>
    <property type="match status" value="1"/>
</dbReference>
<dbReference type="InterPro" id="IPR016032">
    <property type="entry name" value="Sig_transdc_resp-reg_C-effctor"/>
</dbReference>
<evidence type="ECO:0000256" key="6">
    <source>
        <dbReference type="PROSITE-ProRule" id="PRU00169"/>
    </source>
</evidence>
<comment type="caution">
    <text evidence="10">The sequence shown here is derived from an EMBL/GenBank/DDBJ whole genome shotgun (WGS) entry which is preliminary data.</text>
</comment>
<evidence type="ECO:0000256" key="1">
    <source>
        <dbReference type="ARBA" id="ARBA00022553"/>
    </source>
</evidence>
<evidence type="ECO:0000256" key="4">
    <source>
        <dbReference type="ARBA" id="ARBA00023125"/>
    </source>
</evidence>
<keyword evidence="3" id="KW-0805">Transcription regulation</keyword>
<protein>
    <submittedName>
        <fullName evidence="10">Response regulators consisting of a CheY-like receiver domain and a winged-helix DNA-binding domain</fullName>
    </submittedName>
</protein>
<gene>
    <name evidence="10" type="ORF">BN580_00277</name>
</gene>
<evidence type="ECO:0000256" key="5">
    <source>
        <dbReference type="ARBA" id="ARBA00023163"/>
    </source>
</evidence>
<dbReference type="SMART" id="SM00448">
    <property type="entry name" value="REC"/>
    <property type="match status" value="1"/>
</dbReference>
<dbReference type="Gene3D" id="1.10.10.10">
    <property type="entry name" value="Winged helix-like DNA-binding domain superfamily/Winged helix DNA-binding domain"/>
    <property type="match status" value="1"/>
</dbReference>
<keyword evidence="1 6" id="KW-0597">Phosphoprotein</keyword>
<organism evidence="10 11">
    <name type="scientific">Candidatus Colimorpha enterica</name>
    <dbReference type="NCBI Taxonomy" id="3083063"/>
    <lineage>
        <taxon>Bacteria</taxon>
        <taxon>Pseudomonadati</taxon>
        <taxon>Bacteroidota</taxon>
        <taxon>Bacteroidia</taxon>
        <taxon>Bacteroidales</taxon>
        <taxon>Candidatus Colimorpha</taxon>
    </lineage>
</organism>
<dbReference type="GO" id="GO:0032993">
    <property type="term" value="C:protein-DNA complex"/>
    <property type="evidence" value="ECO:0007669"/>
    <property type="project" value="TreeGrafter"/>
</dbReference>
<dbReference type="Gene3D" id="3.40.50.2300">
    <property type="match status" value="1"/>
</dbReference>
<feature type="DNA-binding region" description="OmpR/PhoB-type" evidence="7">
    <location>
        <begin position="142"/>
        <end position="198"/>
    </location>
</feature>
<dbReference type="GO" id="GO:0006355">
    <property type="term" value="P:regulation of DNA-templated transcription"/>
    <property type="evidence" value="ECO:0007669"/>
    <property type="project" value="InterPro"/>
</dbReference>
<dbReference type="InterPro" id="IPR001867">
    <property type="entry name" value="OmpR/PhoB-type_DNA-bd"/>
</dbReference>
<evidence type="ECO:0000313" key="11">
    <source>
        <dbReference type="Proteomes" id="UP000017938"/>
    </source>
</evidence>
<dbReference type="Proteomes" id="UP000017938">
    <property type="component" value="Unassembled WGS sequence"/>
</dbReference>
<evidence type="ECO:0000259" key="9">
    <source>
        <dbReference type="PROSITE" id="PS51755"/>
    </source>
</evidence>
<dbReference type="PROSITE" id="PS51755">
    <property type="entry name" value="OMPR_PHOB"/>
    <property type="match status" value="1"/>
</dbReference>
<evidence type="ECO:0000256" key="3">
    <source>
        <dbReference type="ARBA" id="ARBA00023015"/>
    </source>
</evidence>
<sequence length="198" mass="22640">MRHGSATVFGGVMKQLIYIAEDEKNIRETLQRFLENDGYEVCAFETGDALLDAFFRRRAGLVILDIMMPGTDGLACCRRIREKDNVPIILLTAKDTEYDYVNGILQGGDDYLTKPFRPTVLIMRVKSLLLRVEMERGGDPTDRDIAVGDLRFSGDEKRLFCREKPLALSPNELKMLLFLMRGESKAFSRDELLTHIWD</sequence>
<dbReference type="InterPro" id="IPR036388">
    <property type="entry name" value="WH-like_DNA-bd_sf"/>
</dbReference>
<accession>R6TY54</accession>
<dbReference type="AlphaFoldDB" id="R6TY54"/>
<dbReference type="CDD" id="cd17574">
    <property type="entry name" value="REC_OmpR"/>
    <property type="match status" value="1"/>
</dbReference>
<dbReference type="GO" id="GO:0000156">
    <property type="term" value="F:phosphorelay response regulator activity"/>
    <property type="evidence" value="ECO:0007669"/>
    <property type="project" value="TreeGrafter"/>
</dbReference>
<evidence type="ECO:0000313" key="10">
    <source>
        <dbReference type="EMBL" id="CDC77070.1"/>
    </source>
</evidence>
<feature type="domain" description="OmpR/PhoB-type" evidence="9">
    <location>
        <begin position="142"/>
        <end position="198"/>
    </location>
</feature>
<reference evidence="10" key="1">
    <citation type="submission" date="2012-11" db="EMBL/GenBank/DDBJ databases">
        <title>Dependencies among metagenomic species, viruses, plasmids and units of genetic variation.</title>
        <authorList>
            <person name="Nielsen H.B."/>
            <person name="Almeida M."/>
            <person name="Juncker A.S."/>
            <person name="Rasmussen S."/>
            <person name="Li J."/>
            <person name="Sunagawa S."/>
            <person name="Plichta D."/>
            <person name="Gautier L."/>
            <person name="Le Chatelier E."/>
            <person name="Peletier E."/>
            <person name="Bonde I."/>
            <person name="Nielsen T."/>
            <person name="Manichanh C."/>
            <person name="Arumugam M."/>
            <person name="Batto J."/>
            <person name="Santos M.B.Q.D."/>
            <person name="Blom N."/>
            <person name="Borruel N."/>
            <person name="Burgdorf K.S."/>
            <person name="Boumezbeur F."/>
            <person name="Casellas F."/>
            <person name="Dore J."/>
            <person name="Guarner F."/>
            <person name="Hansen T."/>
            <person name="Hildebrand F."/>
            <person name="Kaas R.S."/>
            <person name="Kennedy S."/>
            <person name="Kristiansen K."/>
            <person name="Kultima J.R."/>
            <person name="Leonard P."/>
            <person name="Levenez F."/>
            <person name="Lund O."/>
            <person name="Moumen B."/>
            <person name="Le Paslier D."/>
            <person name="Pons N."/>
            <person name="Pedersen O."/>
            <person name="Prifti E."/>
            <person name="Qin J."/>
            <person name="Raes J."/>
            <person name="Tap J."/>
            <person name="Tims S."/>
            <person name="Ussery D.W."/>
            <person name="Yamada T."/>
            <person name="MetaHit consortium"/>
            <person name="Renault P."/>
            <person name="Sicheritz-Ponten T."/>
            <person name="Bork P."/>
            <person name="Wang J."/>
            <person name="Brunak S."/>
            <person name="Ehrlich S.D."/>
        </authorList>
    </citation>
    <scope>NUCLEOTIDE SEQUENCE [LARGE SCALE GENOMIC DNA]</scope>
</reference>
<dbReference type="GO" id="GO:0000976">
    <property type="term" value="F:transcription cis-regulatory region binding"/>
    <property type="evidence" value="ECO:0007669"/>
    <property type="project" value="TreeGrafter"/>
</dbReference>
<name>R6TY54_9BACT</name>
<evidence type="ECO:0000256" key="2">
    <source>
        <dbReference type="ARBA" id="ARBA00023012"/>
    </source>
</evidence>
<dbReference type="SUPFAM" id="SSF52172">
    <property type="entry name" value="CheY-like"/>
    <property type="match status" value="1"/>
</dbReference>
<dbReference type="InterPro" id="IPR001789">
    <property type="entry name" value="Sig_transdc_resp-reg_receiver"/>
</dbReference>
<evidence type="ECO:0000256" key="7">
    <source>
        <dbReference type="PROSITE-ProRule" id="PRU01091"/>
    </source>
</evidence>
<dbReference type="FunFam" id="3.40.50.2300:FF:000001">
    <property type="entry name" value="DNA-binding response regulator PhoB"/>
    <property type="match status" value="1"/>
</dbReference>
<feature type="domain" description="Response regulatory" evidence="8">
    <location>
        <begin position="16"/>
        <end position="129"/>
    </location>
</feature>
<dbReference type="PROSITE" id="PS50110">
    <property type="entry name" value="RESPONSE_REGULATORY"/>
    <property type="match status" value="1"/>
</dbReference>
<feature type="modified residue" description="4-aspartylphosphate" evidence="6">
    <location>
        <position position="65"/>
    </location>
</feature>
<proteinExistence type="predicted"/>
<keyword evidence="2" id="KW-0902">Two-component regulatory system</keyword>
<dbReference type="Gene3D" id="6.10.250.690">
    <property type="match status" value="1"/>
</dbReference>
<dbReference type="EMBL" id="CBFW010000417">
    <property type="protein sequence ID" value="CDC77070.1"/>
    <property type="molecule type" value="Genomic_DNA"/>
</dbReference>
<dbReference type="PANTHER" id="PTHR48111">
    <property type="entry name" value="REGULATOR OF RPOS"/>
    <property type="match status" value="1"/>
</dbReference>
<dbReference type="Pfam" id="PF00072">
    <property type="entry name" value="Response_reg"/>
    <property type="match status" value="1"/>
</dbReference>
<dbReference type="InterPro" id="IPR039420">
    <property type="entry name" value="WalR-like"/>
</dbReference>
<keyword evidence="5" id="KW-0804">Transcription</keyword>
<evidence type="ECO:0000259" key="8">
    <source>
        <dbReference type="PROSITE" id="PS50110"/>
    </source>
</evidence>
<dbReference type="STRING" id="1263015.BN580_00277"/>
<keyword evidence="4 7" id="KW-0238">DNA-binding</keyword>